<evidence type="ECO:0000313" key="2">
    <source>
        <dbReference type="EMBL" id="SDI88441.1"/>
    </source>
</evidence>
<dbReference type="OrthoDB" id="8636705at2"/>
<sequence>MPVISDDGISISRTDGARQLVILSHGGWKAKGQFKTWSGDGWLTPPAGTVIHFYTVDNQFTIGNRVFTEVFADPDAAYDGTLDPGRFPHQQQIMGGQGCKDYALYIDDRPAAGNFWRNHTSQTAPDYDPDVDLATITVDGHKRHFSKVIALAAANGINYDRIHCAFCRVNR</sequence>
<reference evidence="2 3" key="1">
    <citation type="submission" date="2016-10" db="EMBL/GenBank/DDBJ databases">
        <authorList>
            <person name="de Groot N.N."/>
        </authorList>
    </citation>
    <scope>NUCLEOTIDE SEQUENCE [LARGE SCALE GENOMIC DNA]</scope>
    <source>
        <strain evidence="2 3">DSM 25294</strain>
    </source>
</reference>
<accession>A0A1G8P7F0</accession>
<proteinExistence type="predicted"/>
<evidence type="ECO:0000313" key="3">
    <source>
        <dbReference type="Proteomes" id="UP000199382"/>
    </source>
</evidence>
<dbReference type="EMBL" id="FNEK01000008">
    <property type="protein sequence ID" value="SDI88441.1"/>
    <property type="molecule type" value="Genomic_DNA"/>
</dbReference>
<gene>
    <name evidence="2" type="ORF">SAMN04488026_100892</name>
</gene>
<protein>
    <recommendedName>
        <fullName evidence="1">Putative adhesin Stv domain-containing protein</fullName>
    </recommendedName>
</protein>
<evidence type="ECO:0000259" key="1">
    <source>
        <dbReference type="Pfam" id="PF21527"/>
    </source>
</evidence>
<keyword evidence="3" id="KW-1185">Reference proteome</keyword>
<dbReference type="InterPro" id="IPR049002">
    <property type="entry name" value="Stv"/>
</dbReference>
<feature type="domain" description="Putative adhesin Stv" evidence="1">
    <location>
        <begin position="19"/>
        <end position="169"/>
    </location>
</feature>
<dbReference type="RefSeq" id="WP_093151472.1">
    <property type="nucleotide sequence ID" value="NZ_FNEK01000008.1"/>
</dbReference>
<dbReference type="Pfam" id="PF21527">
    <property type="entry name" value="Stv"/>
    <property type="match status" value="1"/>
</dbReference>
<name>A0A1G8P7F0_9RHOB</name>
<dbReference type="Proteomes" id="UP000199382">
    <property type="component" value="Unassembled WGS sequence"/>
</dbReference>
<dbReference type="AlphaFoldDB" id="A0A1G8P7F0"/>
<organism evidence="2 3">
    <name type="scientific">Aliiruegeria lutimaris</name>
    <dbReference type="NCBI Taxonomy" id="571298"/>
    <lineage>
        <taxon>Bacteria</taxon>
        <taxon>Pseudomonadati</taxon>
        <taxon>Pseudomonadota</taxon>
        <taxon>Alphaproteobacteria</taxon>
        <taxon>Rhodobacterales</taxon>
        <taxon>Roseobacteraceae</taxon>
        <taxon>Aliiruegeria</taxon>
    </lineage>
</organism>